<dbReference type="AlphaFoldDB" id="A0A928VVL3"/>
<dbReference type="EMBL" id="JADEXQ010000144">
    <property type="protein sequence ID" value="MBE9033029.1"/>
    <property type="molecule type" value="Genomic_DNA"/>
</dbReference>
<keyword evidence="3" id="KW-1185">Reference proteome</keyword>
<comment type="caution">
    <text evidence="2">The sequence shown here is derived from an EMBL/GenBank/DDBJ whole genome shotgun (WGS) entry which is preliminary data.</text>
</comment>
<feature type="transmembrane region" description="Helical" evidence="1">
    <location>
        <begin position="354"/>
        <end position="376"/>
    </location>
</feature>
<name>A0A928VVL3_9CYAN</name>
<keyword evidence="1" id="KW-0812">Transmembrane</keyword>
<evidence type="ECO:0000256" key="1">
    <source>
        <dbReference type="SAM" id="Phobius"/>
    </source>
</evidence>
<evidence type="ECO:0000313" key="2">
    <source>
        <dbReference type="EMBL" id="MBE9033029.1"/>
    </source>
</evidence>
<accession>A0A928VVL3</accession>
<gene>
    <name evidence="2" type="ORF">IQ266_25155</name>
</gene>
<sequence>MTQQSDMKQLVEQVAIADADGVALDRLLNTIATDPQFAALKQQVESGSQTTATDKGLIAFLRKCLIDSPKALLTANAADFHGKSYVTPSLQRESEVTAGAVTVSSILDLAGNQPLMYYAFKGASGDLLWSLILNVGLLKFTNYCSAIAAGGKHGTRLWSAVGTIGLLSLSVIRSIASPVGSELLNNMPAINRIRAVELIQAHEHKLAAIKNQPNPLYATARQRCEQGKQELRRLDRSDRRWSSRYVRLYGRWHERNKDWSGYQLAQVPLCMQPQLIQGKHLATYEVAKQDWQKKLQRRSLIGDDRGFLQQEMPALYAAHFDAEGNLRSGVDAVRIATQNLYGKLQRGDWQETGFSLMFFGISAATSATACLLSLSLSRRADARKSRSQAIAQVRDAWLDARYQELAARRQAAPRVEPSWIEPLLSDRR</sequence>
<proteinExistence type="predicted"/>
<keyword evidence="1" id="KW-0472">Membrane</keyword>
<evidence type="ECO:0000313" key="3">
    <source>
        <dbReference type="Proteomes" id="UP000625316"/>
    </source>
</evidence>
<protein>
    <submittedName>
        <fullName evidence="2">Uncharacterized protein</fullName>
    </submittedName>
</protein>
<reference evidence="2" key="1">
    <citation type="submission" date="2020-10" db="EMBL/GenBank/DDBJ databases">
        <authorList>
            <person name="Castelo-Branco R."/>
            <person name="Eusebio N."/>
            <person name="Adriana R."/>
            <person name="Vieira A."/>
            <person name="Brugerolle De Fraissinette N."/>
            <person name="Rezende De Castro R."/>
            <person name="Schneider M.P."/>
            <person name="Vasconcelos V."/>
            <person name="Leao P.N."/>
        </authorList>
    </citation>
    <scope>NUCLEOTIDE SEQUENCE</scope>
    <source>
        <strain evidence="2">LEGE 11480</strain>
    </source>
</reference>
<dbReference type="RefSeq" id="WP_264327843.1">
    <property type="nucleotide sequence ID" value="NZ_JADEXQ010000144.1"/>
</dbReference>
<organism evidence="2 3">
    <name type="scientific">Romeriopsis navalis LEGE 11480</name>
    <dbReference type="NCBI Taxonomy" id="2777977"/>
    <lineage>
        <taxon>Bacteria</taxon>
        <taxon>Bacillati</taxon>
        <taxon>Cyanobacteriota</taxon>
        <taxon>Cyanophyceae</taxon>
        <taxon>Leptolyngbyales</taxon>
        <taxon>Leptolyngbyaceae</taxon>
        <taxon>Romeriopsis</taxon>
        <taxon>Romeriopsis navalis</taxon>
    </lineage>
</organism>
<keyword evidence="1" id="KW-1133">Transmembrane helix</keyword>
<dbReference type="Proteomes" id="UP000625316">
    <property type="component" value="Unassembled WGS sequence"/>
</dbReference>